<accession>A0AAN9EQM4</accession>
<dbReference type="AlphaFoldDB" id="A0AAN9EQM4"/>
<dbReference type="EMBL" id="JAYWIO010000005">
    <property type="protein sequence ID" value="KAK7260780.1"/>
    <property type="molecule type" value="Genomic_DNA"/>
</dbReference>
<protein>
    <submittedName>
        <fullName evidence="1">Uncharacterized protein</fullName>
    </submittedName>
</protein>
<sequence>MFWIGQSQWDPTQSRDPIPVWHGAEMGFAISSQVSIPAIPAPNPSYPRSKIPVSQWDLAGKGTTGLKPDFELIFKTTCSFVWDLWVILTNP</sequence>
<comment type="caution">
    <text evidence="1">The sequence shown here is derived from an EMBL/GenBank/DDBJ whole genome shotgun (WGS) entry which is preliminary data.</text>
</comment>
<organism evidence="1 2">
    <name type="scientific">Crotalaria pallida</name>
    <name type="common">Smooth rattlebox</name>
    <name type="synonym">Crotalaria striata</name>
    <dbReference type="NCBI Taxonomy" id="3830"/>
    <lineage>
        <taxon>Eukaryota</taxon>
        <taxon>Viridiplantae</taxon>
        <taxon>Streptophyta</taxon>
        <taxon>Embryophyta</taxon>
        <taxon>Tracheophyta</taxon>
        <taxon>Spermatophyta</taxon>
        <taxon>Magnoliopsida</taxon>
        <taxon>eudicotyledons</taxon>
        <taxon>Gunneridae</taxon>
        <taxon>Pentapetalae</taxon>
        <taxon>rosids</taxon>
        <taxon>fabids</taxon>
        <taxon>Fabales</taxon>
        <taxon>Fabaceae</taxon>
        <taxon>Papilionoideae</taxon>
        <taxon>50 kb inversion clade</taxon>
        <taxon>genistoids sensu lato</taxon>
        <taxon>core genistoids</taxon>
        <taxon>Crotalarieae</taxon>
        <taxon>Crotalaria</taxon>
    </lineage>
</organism>
<name>A0AAN9EQM4_CROPI</name>
<gene>
    <name evidence="1" type="ORF">RIF29_27077</name>
</gene>
<reference evidence="1 2" key="1">
    <citation type="submission" date="2024-01" db="EMBL/GenBank/DDBJ databases">
        <title>The genomes of 5 underutilized Papilionoideae crops provide insights into root nodulation and disease resistanc.</title>
        <authorList>
            <person name="Yuan L."/>
        </authorList>
    </citation>
    <scope>NUCLEOTIDE SEQUENCE [LARGE SCALE GENOMIC DNA]</scope>
    <source>
        <strain evidence="1">ZHUSHIDOU_FW_LH</strain>
        <tissue evidence="1">Leaf</tissue>
    </source>
</reference>
<evidence type="ECO:0000313" key="1">
    <source>
        <dbReference type="EMBL" id="KAK7260780.1"/>
    </source>
</evidence>
<proteinExistence type="predicted"/>
<evidence type="ECO:0000313" key="2">
    <source>
        <dbReference type="Proteomes" id="UP001372338"/>
    </source>
</evidence>
<keyword evidence="2" id="KW-1185">Reference proteome</keyword>
<dbReference type="Proteomes" id="UP001372338">
    <property type="component" value="Unassembled WGS sequence"/>
</dbReference>